<dbReference type="SUPFAM" id="SSF81296">
    <property type="entry name" value="E set domains"/>
    <property type="match status" value="1"/>
</dbReference>
<dbReference type="Pfam" id="PF02752">
    <property type="entry name" value="Arrestin_C"/>
    <property type="match status" value="1"/>
</dbReference>
<evidence type="ECO:0000313" key="2">
    <source>
        <dbReference type="EMBL" id="CAE1306143.1"/>
    </source>
</evidence>
<organism evidence="2 3">
    <name type="scientific">Acanthosepion pharaonis</name>
    <name type="common">Pharaoh cuttlefish</name>
    <name type="synonym">Sepia pharaonis</name>
    <dbReference type="NCBI Taxonomy" id="158019"/>
    <lineage>
        <taxon>Eukaryota</taxon>
        <taxon>Metazoa</taxon>
        <taxon>Spiralia</taxon>
        <taxon>Lophotrochozoa</taxon>
        <taxon>Mollusca</taxon>
        <taxon>Cephalopoda</taxon>
        <taxon>Coleoidea</taxon>
        <taxon>Decapodiformes</taxon>
        <taxon>Sepiida</taxon>
        <taxon>Sepiina</taxon>
        <taxon>Sepiidae</taxon>
        <taxon>Acanthosepion</taxon>
    </lineage>
</organism>
<dbReference type="InterPro" id="IPR011022">
    <property type="entry name" value="Arrestin_C-like"/>
</dbReference>
<dbReference type="GO" id="GO:0005737">
    <property type="term" value="C:cytoplasm"/>
    <property type="evidence" value="ECO:0007669"/>
    <property type="project" value="TreeGrafter"/>
</dbReference>
<dbReference type="Proteomes" id="UP000597762">
    <property type="component" value="Unassembled WGS sequence"/>
</dbReference>
<reference evidence="2" key="1">
    <citation type="submission" date="2021-01" db="EMBL/GenBank/DDBJ databases">
        <authorList>
            <person name="Li R."/>
            <person name="Bekaert M."/>
        </authorList>
    </citation>
    <scope>NUCLEOTIDE SEQUENCE</scope>
    <source>
        <strain evidence="2">Farmed</strain>
    </source>
</reference>
<sequence>MFPFKFSLPAQIPSTMQVKGENECGPWMASVQYTVIANLLNASDLSVAEEFQVRSTPTNVESIPVTVEENIALFKFINRKCKITAKFEKAIYQSGEEAILNLEISNSSRKEVSEVNLKLLQLLSLRRRFVSKQLTESGEEFEENEHQFIMPHGEAEHLVWEATLKNNGQDFAKSLERIPVSLEGLAPTTGTHNIQCFYHLGVTVLLDKCNPLSMTVPGPIVLPPENTKWLETRMPDWTVKGEVMYPNENVAQDFRVSRNTLYGEEFFGFILYIIKYDIYLQRLEQGQNNGAQYEIRI</sequence>
<evidence type="ECO:0000313" key="3">
    <source>
        <dbReference type="Proteomes" id="UP000597762"/>
    </source>
</evidence>
<dbReference type="InterPro" id="IPR014756">
    <property type="entry name" value="Ig_E-set"/>
</dbReference>
<name>A0A812DRD0_ACAPH</name>
<accession>A0A812DRD0</accession>
<evidence type="ECO:0000259" key="1">
    <source>
        <dbReference type="Pfam" id="PF02752"/>
    </source>
</evidence>
<dbReference type="PANTHER" id="PTHR11188">
    <property type="entry name" value="ARRESTIN DOMAIN CONTAINING PROTEIN"/>
    <property type="match status" value="1"/>
</dbReference>
<dbReference type="EMBL" id="CAHIKZ030003993">
    <property type="protein sequence ID" value="CAE1306143.1"/>
    <property type="molecule type" value="Genomic_DNA"/>
</dbReference>
<proteinExistence type="predicted"/>
<dbReference type="InterPro" id="IPR050357">
    <property type="entry name" value="Arrestin_domain-protein"/>
</dbReference>
<dbReference type="GO" id="GO:0015031">
    <property type="term" value="P:protein transport"/>
    <property type="evidence" value="ECO:0007669"/>
    <property type="project" value="TreeGrafter"/>
</dbReference>
<protein>
    <recommendedName>
        <fullName evidence="1">Arrestin C-terminal-like domain-containing protein</fullName>
    </recommendedName>
</protein>
<keyword evidence="3" id="KW-1185">Reference proteome</keyword>
<dbReference type="Gene3D" id="2.60.40.640">
    <property type="match status" value="1"/>
</dbReference>
<feature type="domain" description="Arrestin C-terminal-like" evidence="1">
    <location>
        <begin position="80"/>
        <end position="223"/>
    </location>
</feature>
<dbReference type="AlphaFoldDB" id="A0A812DRD0"/>
<gene>
    <name evidence="2" type="ORF">SPHA_58426</name>
</gene>
<dbReference type="InterPro" id="IPR014752">
    <property type="entry name" value="Arrestin-like_C"/>
</dbReference>
<comment type="caution">
    <text evidence="2">The sequence shown here is derived from an EMBL/GenBank/DDBJ whole genome shotgun (WGS) entry which is preliminary data.</text>
</comment>
<dbReference type="PANTHER" id="PTHR11188:SF17">
    <property type="entry name" value="FI21816P1"/>
    <property type="match status" value="1"/>
</dbReference>